<reference evidence="1 2" key="1">
    <citation type="submission" date="2017-09" db="EMBL/GenBank/DDBJ databases">
        <title>Depth-based differentiation of microbial function through sediment-hosted aquifers and enrichment of novel symbionts in the deep terrestrial subsurface.</title>
        <authorList>
            <person name="Probst A.J."/>
            <person name="Ladd B."/>
            <person name="Jarett J.K."/>
            <person name="Geller-Mcgrath D.E."/>
            <person name="Sieber C.M."/>
            <person name="Emerson J.B."/>
            <person name="Anantharaman K."/>
            <person name="Thomas B.C."/>
            <person name="Malmstrom R."/>
            <person name="Stieglmeier M."/>
            <person name="Klingl A."/>
            <person name="Woyke T."/>
            <person name="Ryan C.M."/>
            <person name="Banfield J.F."/>
        </authorList>
    </citation>
    <scope>NUCLEOTIDE SEQUENCE [LARGE SCALE GENOMIC DNA]</scope>
    <source>
        <strain evidence="1">CG11_big_fil_rev_8_21_14_0_20_43_7</strain>
    </source>
</reference>
<sequence length="232" mass="26085">MSYAIHRKQIPVTVDKSHLITIGEKLYTEKSSFIRELVNNAYDADAREVRIDIQPSRITISDNGSGMDEDGLRQYFTIGSSEKRSRATSPRFARKRIGEFGIGKFSALSACKRFEIETQRGEFRARLVFDKARWSSHEDWHLDIDVLPPDVTIGNGTNITLHDLDTAFAPGKVRRYLAERTPIHAPDFAVYINDERVTDEIVSGAQHAVHVQTSCGDIGGVLVIRPLTSRVD</sequence>
<gene>
    <name evidence="1" type="ORF">COV60_03135</name>
</gene>
<dbReference type="Gene3D" id="3.30.565.10">
    <property type="entry name" value="Histidine kinase-like ATPase, C-terminal domain"/>
    <property type="match status" value="1"/>
</dbReference>
<dbReference type="SUPFAM" id="SSF55874">
    <property type="entry name" value="ATPase domain of HSP90 chaperone/DNA topoisomerase II/histidine kinase"/>
    <property type="match status" value="1"/>
</dbReference>
<accession>A0A2H0N1Z0</accession>
<dbReference type="Pfam" id="PF13589">
    <property type="entry name" value="HATPase_c_3"/>
    <property type="match status" value="1"/>
</dbReference>
<dbReference type="AlphaFoldDB" id="A0A2H0N1Z0"/>
<organism evidence="1 2">
    <name type="scientific">Candidatus Magasanikbacteria bacterium CG11_big_fil_rev_8_21_14_0_20_43_7</name>
    <dbReference type="NCBI Taxonomy" id="1974654"/>
    <lineage>
        <taxon>Bacteria</taxon>
        <taxon>Candidatus Magasanikiibacteriota</taxon>
    </lineage>
</organism>
<proteinExistence type="predicted"/>
<evidence type="ECO:0000313" key="1">
    <source>
        <dbReference type="EMBL" id="PIR02909.1"/>
    </source>
</evidence>
<dbReference type="InterPro" id="IPR036890">
    <property type="entry name" value="HATPase_C_sf"/>
</dbReference>
<dbReference type="Proteomes" id="UP000229782">
    <property type="component" value="Unassembled WGS sequence"/>
</dbReference>
<evidence type="ECO:0000313" key="2">
    <source>
        <dbReference type="Proteomes" id="UP000229782"/>
    </source>
</evidence>
<name>A0A2H0N1Z0_9BACT</name>
<dbReference type="EMBL" id="PCWM01000075">
    <property type="protein sequence ID" value="PIR02909.1"/>
    <property type="molecule type" value="Genomic_DNA"/>
</dbReference>
<evidence type="ECO:0008006" key="3">
    <source>
        <dbReference type="Google" id="ProtNLM"/>
    </source>
</evidence>
<comment type="caution">
    <text evidence="1">The sequence shown here is derived from an EMBL/GenBank/DDBJ whole genome shotgun (WGS) entry which is preliminary data.</text>
</comment>
<protein>
    <recommendedName>
        <fullName evidence="3">ATP-binding protein</fullName>
    </recommendedName>
</protein>